<evidence type="ECO:0000256" key="4">
    <source>
        <dbReference type="ARBA" id="ARBA00023242"/>
    </source>
</evidence>
<dbReference type="Gene3D" id="1.25.40.20">
    <property type="entry name" value="Ankyrin repeat-containing domain"/>
    <property type="match status" value="1"/>
</dbReference>
<dbReference type="GO" id="GO:0043138">
    <property type="term" value="F:3'-5' DNA helicase activity"/>
    <property type="evidence" value="ECO:0007669"/>
    <property type="project" value="InterPro"/>
</dbReference>
<evidence type="ECO:0000256" key="1">
    <source>
        <dbReference type="ARBA" id="ARBA00005446"/>
    </source>
</evidence>
<dbReference type="SUPFAM" id="SSF52540">
    <property type="entry name" value="P-loop containing nucleoside triphosphate hydrolases"/>
    <property type="match status" value="1"/>
</dbReference>
<dbReference type="InterPro" id="IPR027417">
    <property type="entry name" value="P-loop_NTPase"/>
</dbReference>
<dbReference type="PANTHER" id="PTHR13710">
    <property type="entry name" value="DNA HELICASE RECQ FAMILY MEMBER"/>
    <property type="match status" value="1"/>
</dbReference>
<protein>
    <recommendedName>
        <fullName evidence="9">DNA helicase</fullName>
    </recommendedName>
</protein>
<dbReference type="SUPFAM" id="SSF48403">
    <property type="entry name" value="Ankyrin repeat"/>
    <property type="match status" value="1"/>
</dbReference>
<keyword evidence="2" id="KW-0238">DNA-binding</keyword>
<sequence length="494" mass="56859">MRWINDECQVICATVAFGMGIDKNNGYYQESGRAGRDAEIANCHLFYCYEDFIKMKRLILYDDELKCSMQTKQVRININRVYDYCLNKVICRRTQLLEYFGELFSSSECKRIMSTECDNCRQVYKTSSIDCTRISIEILKLDSDLNQTNSTLSYIIDILRGINNKTIRDAGHHRLHAFNSCHQLTRLDTIDAVHETIEQIRPNQQNSQASTTDIHSFTLDKSEDTKMDVLRMEIENTIKNNVKHLSNICRNYLFKFLQQYPYDEKIKKFTNSFNMDSLHPFKHDLEAALASIDAFTAAWNGDKDTVLEFVNKYPTLKDKPGLHGTTLLYSAAKNNRETLVKYLIQEAHCAVNAQNEQQLEDVLQIHVSSTYRNVSPSAGTIASNALTRTITPVLQIIFLNRKGYQIIVSYNTTAGDITGTFNEYSSKTQTKLLSSCLLCIHEACLALIKLSRCLNLDKNRIKHLLDRMRRLFPTDIKLPRTATELMKIIGMYNK</sequence>
<dbReference type="GO" id="GO:0009378">
    <property type="term" value="F:four-way junction helicase activity"/>
    <property type="evidence" value="ECO:0007669"/>
    <property type="project" value="TreeGrafter"/>
</dbReference>
<reference evidence="7" key="1">
    <citation type="submission" date="2021-02" db="EMBL/GenBank/DDBJ databases">
        <authorList>
            <person name="Nowell W R."/>
        </authorList>
    </citation>
    <scope>NUCLEOTIDE SEQUENCE</scope>
</reference>
<dbReference type="PANTHER" id="PTHR13710:SF153">
    <property type="entry name" value="RECQ-LIKE DNA HELICASE BLM"/>
    <property type="match status" value="1"/>
</dbReference>
<feature type="domain" description="RQC" evidence="5">
    <location>
        <begin position="128"/>
        <end position="195"/>
    </location>
</feature>
<dbReference type="Pfam" id="PF16124">
    <property type="entry name" value="RecQ_Zn_bind"/>
    <property type="match status" value="1"/>
</dbReference>
<accession>A0A819LKY3</accession>
<comment type="similarity">
    <text evidence="1">Belongs to the helicase family. RecQ subfamily.</text>
</comment>
<dbReference type="AlphaFoldDB" id="A0A819LKY3"/>
<dbReference type="InterPro" id="IPR032284">
    <property type="entry name" value="RecQ_Zn-bd"/>
</dbReference>
<evidence type="ECO:0000259" key="5">
    <source>
        <dbReference type="Pfam" id="PF09382"/>
    </source>
</evidence>
<gene>
    <name evidence="7" type="ORF">JBS370_LOCUS24451</name>
</gene>
<dbReference type="GO" id="GO:0005737">
    <property type="term" value="C:cytoplasm"/>
    <property type="evidence" value="ECO:0007669"/>
    <property type="project" value="TreeGrafter"/>
</dbReference>
<keyword evidence="3" id="KW-0413">Isomerase</keyword>
<evidence type="ECO:0000256" key="3">
    <source>
        <dbReference type="ARBA" id="ARBA00023235"/>
    </source>
</evidence>
<evidence type="ECO:0000313" key="7">
    <source>
        <dbReference type="EMBL" id="CAF3967702.1"/>
    </source>
</evidence>
<dbReference type="EMBL" id="CAJOBD010003826">
    <property type="protein sequence ID" value="CAF3967702.1"/>
    <property type="molecule type" value="Genomic_DNA"/>
</dbReference>
<name>A0A819LKY3_9BILA</name>
<dbReference type="InterPro" id="IPR036388">
    <property type="entry name" value="WH-like_DNA-bd_sf"/>
</dbReference>
<dbReference type="GO" id="GO:0005634">
    <property type="term" value="C:nucleus"/>
    <property type="evidence" value="ECO:0007669"/>
    <property type="project" value="TreeGrafter"/>
</dbReference>
<evidence type="ECO:0000313" key="8">
    <source>
        <dbReference type="Proteomes" id="UP000663836"/>
    </source>
</evidence>
<evidence type="ECO:0000259" key="6">
    <source>
        <dbReference type="Pfam" id="PF16124"/>
    </source>
</evidence>
<evidence type="ECO:0000256" key="2">
    <source>
        <dbReference type="ARBA" id="ARBA00023125"/>
    </source>
</evidence>
<comment type="caution">
    <text evidence="7">The sequence shown here is derived from an EMBL/GenBank/DDBJ whole genome shotgun (WGS) entry which is preliminary data.</text>
</comment>
<dbReference type="GO" id="GO:0006260">
    <property type="term" value="P:DNA replication"/>
    <property type="evidence" value="ECO:0007669"/>
    <property type="project" value="InterPro"/>
</dbReference>
<dbReference type="Gene3D" id="3.40.50.300">
    <property type="entry name" value="P-loop containing nucleotide triphosphate hydrolases"/>
    <property type="match status" value="1"/>
</dbReference>
<dbReference type="InterPro" id="IPR018982">
    <property type="entry name" value="RQC_domain"/>
</dbReference>
<dbReference type="InterPro" id="IPR036770">
    <property type="entry name" value="Ankyrin_rpt-contain_sf"/>
</dbReference>
<organism evidence="7 8">
    <name type="scientific">Rotaria sordida</name>
    <dbReference type="NCBI Taxonomy" id="392033"/>
    <lineage>
        <taxon>Eukaryota</taxon>
        <taxon>Metazoa</taxon>
        <taxon>Spiralia</taxon>
        <taxon>Gnathifera</taxon>
        <taxon>Rotifera</taxon>
        <taxon>Eurotatoria</taxon>
        <taxon>Bdelloidea</taxon>
        <taxon>Philodinida</taxon>
        <taxon>Philodinidae</taxon>
        <taxon>Rotaria</taxon>
    </lineage>
</organism>
<evidence type="ECO:0008006" key="9">
    <source>
        <dbReference type="Google" id="ProtNLM"/>
    </source>
</evidence>
<dbReference type="GO" id="GO:0005694">
    <property type="term" value="C:chromosome"/>
    <property type="evidence" value="ECO:0007669"/>
    <property type="project" value="TreeGrafter"/>
</dbReference>
<dbReference type="Gene3D" id="1.10.10.10">
    <property type="entry name" value="Winged helix-like DNA-binding domain superfamily/Winged helix DNA-binding domain"/>
    <property type="match status" value="1"/>
</dbReference>
<keyword evidence="4" id="KW-0539">Nucleus</keyword>
<dbReference type="Proteomes" id="UP000663836">
    <property type="component" value="Unassembled WGS sequence"/>
</dbReference>
<dbReference type="GO" id="GO:0003677">
    <property type="term" value="F:DNA binding"/>
    <property type="evidence" value="ECO:0007669"/>
    <property type="project" value="UniProtKB-KW"/>
</dbReference>
<proteinExistence type="inferred from homology"/>
<dbReference type="GO" id="GO:0000724">
    <property type="term" value="P:double-strand break repair via homologous recombination"/>
    <property type="evidence" value="ECO:0007669"/>
    <property type="project" value="TreeGrafter"/>
</dbReference>
<feature type="domain" description="ATP-dependent DNA helicase RecQ zinc-binding" evidence="6">
    <location>
        <begin position="49"/>
        <end position="121"/>
    </location>
</feature>
<dbReference type="Pfam" id="PF09382">
    <property type="entry name" value="RQC"/>
    <property type="match status" value="1"/>
</dbReference>